<keyword evidence="4" id="KW-0297">G-protein coupled receptor</keyword>
<keyword evidence="2 8" id="KW-0812">Transmembrane</keyword>
<comment type="caution">
    <text evidence="10">The sequence shown here is derived from an EMBL/GenBank/DDBJ whole genome shotgun (WGS) entry which is preliminary data.</text>
</comment>
<comment type="subcellular location">
    <subcellularLocation>
        <location evidence="1">Membrane</location>
        <topology evidence="1">Multi-pass membrane protein</topology>
    </subcellularLocation>
</comment>
<evidence type="ECO:0000256" key="1">
    <source>
        <dbReference type="ARBA" id="ARBA00004141"/>
    </source>
</evidence>
<evidence type="ECO:0000313" key="10">
    <source>
        <dbReference type="EMBL" id="CAF1024538.1"/>
    </source>
</evidence>
<sequence>MSTILTTIGKQVTIYLGMPVFISGIVGGILNLIVFLSLHTFRQSSCAFYLIIMSILNIGQLFCGYFSLRIINALIGVDLTAISLFFCKFRIYISQLCSGLSLTCLCLATIDQYLATCSRVHWQQLCKIKLAYRLVLISTLIWILHGIPYLIYFNDVLSSSANQTSCVSVNSIFNNYRNNFFIVVLIGYLPMIIASLFGLLAYHNLQQMSHRTIPLIRRELDKQLTTMVLVQVIVNIFTLLPYTTINAITTNPNLANDSNIQEKLQFALTIINPFYYAYFSVSINELLITLLL</sequence>
<evidence type="ECO:0000256" key="8">
    <source>
        <dbReference type="SAM" id="Phobius"/>
    </source>
</evidence>
<dbReference type="InterPro" id="IPR017452">
    <property type="entry name" value="GPCR_Rhodpsn_7TM"/>
</dbReference>
<dbReference type="AlphaFoldDB" id="A0A814IE85"/>
<gene>
    <name evidence="10" type="ORF">BJG266_LOCUS17184</name>
    <name evidence="11" type="ORF">QVE165_LOCUS17276</name>
</gene>
<dbReference type="PRINTS" id="PR00237">
    <property type="entry name" value="GPCRRHODOPSN"/>
</dbReference>
<dbReference type="PANTHER" id="PTHR24243:SF224">
    <property type="entry name" value="G-PROTEIN COUPLED RECEPTOR 19-RELATED"/>
    <property type="match status" value="1"/>
</dbReference>
<feature type="transmembrane region" description="Helical" evidence="8">
    <location>
        <begin position="48"/>
        <end position="71"/>
    </location>
</feature>
<evidence type="ECO:0000256" key="4">
    <source>
        <dbReference type="ARBA" id="ARBA00023040"/>
    </source>
</evidence>
<evidence type="ECO:0000313" key="11">
    <source>
        <dbReference type="EMBL" id="CAF1044785.1"/>
    </source>
</evidence>
<evidence type="ECO:0000256" key="3">
    <source>
        <dbReference type="ARBA" id="ARBA00022989"/>
    </source>
</evidence>
<evidence type="ECO:0000259" key="9">
    <source>
        <dbReference type="PROSITE" id="PS50262"/>
    </source>
</evidence>
<dbReference type="EMBL" id="CAJNOI010000082">
    <property type="protein sequence ID" value="CAF1024538.1"/>
    <property type="molecule type" value="Genomic_DNA"/>
</dbReference>
<feature type="transmembrane region" description="Helical" evidence="8">
    <location>
        <begin position="12"/>
        <end position="36"/>
    </location>
</feature>
<dbReference type="SUPFAM" id="SSF81321">
    <property type="entry name" value="Family A G protein-coupled receptor-like"/>
    <property type="match status" value="1"/>
</dbReference>
<reference evidence="10" key="1">
    <citation type="submission" date="2021-02" db="EMBL/GenBank/DDBJ databases">
        <authorList>
            <person name="Nowell W R."/>
        </authorList>
    </citation>
    <scope>NUCLEOTIDE SEQUENCE</scope>
</reference>
<dbReference type="PANTHER" id="PTHR24243">
    <property type="entry name" value="G-PROTEIN COUPLED RECEPTOR"/>
    <property type="match status" value="1"/>
</dbReference>
<keyword evidence="7" id="KW-0807">Transducer</keyword>
<keyword evidence="6" id="KW-0675">Receptor</keyword>
<dbReference type="InterPro" id="IPR000276">
    <property type="entry name" value="GPCR_Rhodpsn"/>
</dbReference>
<evidence type="ECO:0000313" key="13">
    <source>
        <dbReference type="Proteomes" id="UP000663877"/>
    </source>
</evidence>
<proteinExistence type="predicted"/>
<feature type="transmembrane region" description="Helical" evidence="8">
    <location>
        <begin position="91"/>
        <end position="110"/>
    </location>
</feature>
<evidence type="ECO:0000256" key="6">
    <source>
        <dbReference type="ARBA" id="ARBA00023170"/>
    </source>
</evidence>
<dbReference type="Proteomes" id="UP000663832">
    <property type="component" value="Unassembled WGS sequence"/>
</dbReference>
<keyword evidence="5 8" id="KW-0472">Membrane</keyword>
<evidence type="ECO:0000256" key="2">
    <source>
        <dbReference type="ARBA" id="ARBA00022692"/>
    </source>
</evidence>
<dbReference type="Proteomes" id="UP000663877">
    <property type="component" value="Unassembled WGS sequence"/>
</dbReference>
<feature type="transmembrane region" description="Helical" evidence="8">
    <location>
        <begin position="180"/>
        <end position="203"/>
    </location>
</feature>
<evidence type="ECO:0000256" key="5">
    <source>
        <dbReference type="ARBA" id="ARBA00023136"/>
    </source>
</evidence>
<accession>A0A814IE85</accession>
<dbReference type="OrthoDB" id="10006176at2759"/>
<feature type="transmembrane region" description="Helical" evidence="8">
    <location>
        <begin position="130"/>
        <end position="152"/>
    </location>
</feature>
<name>A0A814IE85_9BILA</name>
<keyword evidence="3 8" id="KW-1133">Transmembrane helix</keyword>
<dbReference type="EMBL" id="CAJNOM010000099">
    <property type="protein sequence ID" value="CAF1044785.1"/>
    <property type="molecule type" value="Genomic_DNA"/>
</dbReference>
<evidence type="ECO:0000313" key="12">
    <source>
        <dbReference type="Proteomes" id="UP000663832"/>
    </source>
</evidence>
<organism evidence="10 13">
    <name type="scientific">Adineta steineri</name>
    <dbReference type="NCBI Taxonomy" id="433720"/>
    <lineage>
        <taxon>Eukaryota</taxon>
        <taxon>Metazoa</taxon>
        <taxon>Spiralia</taxon>
        <taxon>Gnathifera</taxon>
        <taxon>Rotifera</taxon>
        <taxon>Eurotatoria</taxon>
        <taxon>Bdelloidea</taxon>
        <taxon>Adinetida</taxon>
        <taxon>Adinetidae</taxon>
        <taxon>Adineta</taxon>
    </lineage>
</organism>
<dbReference type="GO" id="GO:0004930">
    <property type="term" value="F:G protein-coupled receptor activity"/>
    <property type="evidence" value="ECO:0007669"/>
    <property type="project" value="UniProtKB-KW"/>
</dbReference>
<feature type="transmembrane region" description="Helical" evidence="8">
    <location>
        <begin position="224"/>
        <end position="245"/>
    </location>
</feature>
<dbReference type="PROSITE" id="PS50262">
    <property type="entry name" value="G_PROTEIN_RECEP_F1_2"/>
    <property type="match status" value="1"/>
</dbReference>
<keyword evidence="12" id="KW-1185">Reference proteome</keyword>
<dbReference type="GO" id="GO:0005886">
    <property type="term" value="C:plasma membrane"/>
    <property type="evidence" value="ECO:0007669"/>
    <property type="project" value="TreeGrafter"/>
</dbReference>
<protein>
    <recommendedName>
        <fullName evidence="9">G-protein coupled receptors family 1 profile domain-containing protein</fullName>
    </recommendedName>
</protein>
<feature type="domain" description="G-protein coupled receptors family 1 profile" evidence="9">
    <location>
        <begin position="27"/>
        <end position="276"/>
    </location>
</feature>
<feature type="transmembrane region" description="Helical" evidence="8">
    <location>
        <begin position="265"/>
        <end position="291"/>
    </location>
</feature>
<dbReference type="Gene3D" id="1.20.1070.10">
    <property type="entry name" value="Rhodopsin 7-helix transmembrane proteins"/>
    <property type="match status" value="1"/>
</dbReference>
<dbReference type="Pfam" id="PF00001">
    <property type="entry name" value="7tm_1"/>
    <property type="match status" value="1"/>
</dbReference>
<evidence type="ECO:0000256" key="7">
    <source>
        <dbReference type="ARBA" id="ARBA00023224"/>
    </source>
</evidence>